<dbReference type="Pfam" id="PF01231">
    <property type="entry name" value="IDO"/>
    <property type="match status" value="1"/>
</dbReference>
<dbReference type="PANTHER" id="PTHR28657">
    <property type="entry name" value="INDOLEAMINE 2,3-DIOXYGENASE"/>
    <property type="match status" value="1"/>
</dbReference>
<dbReference type="InterPro" id="IPR000898">
    <property type="entry name" value="Indolamine_dOase"/>
</dbReference>
<accession>A0AAD5V1C1</accession>
<evidence type="ECO:0000313" key="6">
    <source>
        <dbReference type="EMBL" id="KAJ3483577.1"/>
    </source>
</evidence>
<evidence type="ECO:0000256" key="2">
    <source>
        <dbReference type="ARBA" id="ARBA00022723"/>
    </source>
</evidence>
<evidence type="ECO:0008006" key="8">
    <source>
        <dbReference type="Google" id="ProtNLM"/>
    </source>
</evidence>
<evidence type="ECO:0000256" key="1">
    <source>
        <dbReference type="ARBA" id="ARBA00007119"/>
    </source>
</evidence>
<dbReference type="InterPro" id="IPR037217">
    <property type="entry name" value="Trp/Indoleamine_2_3_dOase-like"/>
</dbReference>
<comment type="caution">
    <text evidence="6">The sequence shown here is derived from an EMBL/GenBank/DDBJ whole genome shotgun (WGS) entry which is preliminary data.</text>
</comment>
<feature type="binding site" description="proximal binding residue" evidence="4">
    <location>
        <position position="451"/>
    </location>
    <ligand>
        <name>heme b</name>
        <dbReference type="ChEBI" id="CHEBI:60344"/>
    </ligand>
    <ligandPart>
        <name>Fe</name>
        <dbReference type="ChEBI" id="CHEBI:18248"/>
    </ligandPart>
</feature>
<dbReference type="GO" id="GO:0019441">
    <property type="term" value="P:L-tryptophan catabolic process to kynurenine"/>
    <property type="evidence" value="ECO:0007669"/>
    <property type="project" value="InterPro"/>
</dbReference>
<keyword evidence="7" id="KW-1185">Reference proteome</keyword>
<sequence>MATRFDPTPDFIDMLPPDHFLALPRPDVHNGPPEGAPDTSTLAAHDFDVDTRTGFMPPQPPLTRLPENWEAWEEILDDAILRKLQLADKPDLTYAEKRRASVWQARVRNLPILPTVELKKSEVLLRRAHHVLAWIMHYYARTLPPTTSDIRIPPPITVPLLQVSSHLQLPPVLTYSDDVLYNWALKVPAPMTIVSPAPALDNLKCLTLFTGTRDEEEFYLSSARIELRGVEALSLMRATMDEAFVGDSIAIKRITTYLHSLAKVIGDLTKLLLAVREGCDPQVFYNQIRPWFRGADSDPNRKWIFEGLELDKELKEPTELSGPSAGQSSLIHALDVFLGVDRYSHASHVTGHSPHRPTASTSIPPKHPAAPVPNQTPAAPPSSVKPDTTKPSVSFLTRMQSYMPRHHRAFLRHLSANPRPLRNIIESSSDEQLLEAYNATVSALKVFRDAHVRIVAIYIVGPSRRGGRPIEETRGTGGTNAIRFVKSVRDQTAGAIMDPSTLSS</sequence>
<dbReference type="EMBL" id="JANAWD010000222">
    <property type="protein sequence ID" value="KAJ3483577.1"/>
    <property type="molecule type" value="Genomic_DNA"/>
</dbReference>
<evidence type="ECO:0000256" key="4">
    <source>
        <dbReference type="PIRSR" id="PIRSR600898-1"/>
    </source>
</evidence>
<dbReference type="GO" id="GO:0034354">
    <property type="term" value="P:'de novo' NAD+ biosynthetic process from L-tryptophan"/>
    <property type="evidence" value="ECO:0007669"/>
    <property type="project" value="TreeGrafter"/>
</dbReference>
<comment type="similarity">
    <text evidence="1">Belongs to the indoleamine 2,3-dioxygenase family.</text>
</comment>
<organism evidence="6 7">
    <name type="scientific">Meripilus lineatus</name>
    <dbReference type="NCBI Taxonomy" id="2056292"/>
    <lineage>
        <taxon>Eukaryota</taxon>
        <taxon>Fungi</taxon>
        <taxon>Dikarya</taxon>
        <taxon>Basidiomycota</taxon>
        <taxon>Agaricomycotina</taxon>
        <taxon>Agaricomycetes</taxon>
        <taxon>Polyporales</taxon>
        <taxon>Meripilaceae</taxon>
        <taxon>Meripilus</taxon>
    </lineage>
</organism>
<evidence type="ECO:0000313" key="7">
    <source>
        <dbReference type="Proteomes" id="UP001212997"/>
    </source>
</evidence>
<dbReference type="Proteomes" id="UP001212997">
    <property type="component" value="Unassembled WGS sequence"/>
</dbReference>
<keyword evidence="2 4" id="KW-0479">Metal-binding</keyword>
<name>A0AAD5V1C1_9APHY</name>
<dbReference type="GO" id="GO:0046872">
    <property type="term" value="F:metal ion binding"/>
    <property type="evidence" value="ECO:0007669"/>
    <property type="project" value="UniProtKB-KW"/>
</dbReference>
<proteinExistence type="inferred from homology"/>
<keyword evidence="3 4" id="KW-0408">Iron</keyword>
<dbReference type="GO" id="GO:0005737">
    <property type="term" value="C:cytoplasm"/>
    <property type="evidence" value="ECO:0007669"/>
    <property type="project" value="TreeGrafter"/>
</dbReference>
<evidence type="ECO:0000256" key="3">
    <source>
        <dbReference type="ARBA" id="ARBA00023004"/>
    </source>
</evidence>
<dbReference type="AlphaFoldDB" id="A0AAD5V1C1"/>
<keyword evidence="4" id="KW-0349">Heme</keyword>
<feature type="region of interest" description="Disordered" evidence="5">
    <location>
        <begin position="347"/>
        <end position="391"/>
    </location>
</feature>
<reference evidence="6" key="1">
    <citation type="submission" date="2022-07" db="EMBL/GenBank/DDBJ databases">
        <title>Genome Sequence of Physisporinus lineatus.</title>
        <authorList>
            <person name="Buettner E."/>
        </authorList>
    </citation>
    <scope>NUCLEOTIDE SEQUENCE</scope>
    <source>
        <strain evidence="6">VT162</strain>
    </source>
</reference>
<protein>
    <recommendedName>
        <fullName evidence="8">Indoleamine 2,3-dioxygenase</fullName>
    </recommendedName>
</protein>
<evidence type="ECO:0000256" key="5">
    <source>
        <dbReference type="SAM" id="MobiDB-lite"/>
    </source>
</evidence>
<dbReference type="GO" id="GO:0033754">
    <property type="term" value="F:indoleamine 2,3-dioxygenase activity"/>
    <property type="evidence" value="ECO:0007669"/>
    <property type="project" value="TreeGrafter"/>
</dbReference>
<gene>
    <name evidence="6" type="ORF">NLI96_g6209</name>
</gene>
<dbReference type="PANTHER" id="PTHR28657:SF5">
    <property type="entry name" value="INDOLEAMINE 2,3-DIOXYGENASE"/>
    <property type="match status" value="1"/>
</dbReference>
<dbReference type="Gene3D" id="1.20.58.480">
    <property type="match status" value="1"/>
</dbReference>
<dbReference type="SUPFAM" id="SSF140959">
    <property type="entry name" value="Indolic compounds 2,3-dioxygenase-like"/>
    <property type="match status" value="1"/>
</dbReference>
<dbReference type="GO" id="GO:0020037">
    <property type="term" value="F:heme binding"/>
    <property type="evidence" value="ECO:0007669"/>
    <property type="project" value="InterPro"/>
</dbReference>